<keyword evidence="3" id="KW-1185">Reference proteome</keyword>
<protein>
    <submittedName>
        <fullName evidence="2">Uncharacterized protein</fullName>
    </submittedName>
</protein>
<dbReference type="EMBL" id="VSRR010021087">
    <property type="protein sequence ID" value="MPC63653.1"/>
    <property type="molecule type" value="Genomic_DNA"/>
</dbReference>
<feature type="compositionally biased region" description="Pro residues" evidence="1">
    <location>
        <begin position="29"/>
        <end position="44"/>
    </location>
</feature>
<evidence type="ECO:0000256" key="1">
    <source>
        <dbReference type="SAM" id="MobiDB-lite"/>
    </source>
</evidence>
<reference evidence="2 3" key="1">
    <citation type="submission" date="2019-05" db="EMBL/GenBank/DDBJ databases">
        <title>Another draft genome of Portunus trituberculatus and its Hox gene families provides insights of decapod evolution.</title>
        <authorList>
            <person name="Jeong J.-H."/>
            <person name="Song I."/>
            <person name="Kim S."/>
            <person name="Choi T."/>
            <person name="Kim D."/>
            <person name="Ryu S."/>
            <person name="Kim W."/>
        </authorList>
    </citation>
    <scope>NUCLEOTIDE SEQUENCE [LARGE SCALE GENOMIC DNA]</scope>
    <source>
        <tissue evidence="2">Muscle</tissue>
    </source>
</reference>
<comment type="caution">
    <text evidence="2">The sequence shown here is derived from an EMBL/GenBank/DDBJ whole genome shotgun (WGS) entry which is preliminary data.</text>
</comment>
<evidence type="ECO:0000313" key="2">
    <source>
        <dbReference type="EMBL" id="MPC63653.1"/>
    </source>
</evidence>
<dbReference type="AlphaFoldDB" id="A0A5B7H0V4"/>
<feature type="region of interest" description="Disordered" evidence="1">
    <location>
        <begin position="21"/>
        <end position="50"/>
    </location>
</feature>
<dbReference type="Proteomes" id="UP000324222">
    <property type="component" value="Unassembled WGS sequence"/>
</dbReference>
<accession>A0A5B7H0V4</accession>
<organism evidence="2 3">
    <name type="scientific">Portunus trituberculatus</name>
    <name type="common">Swimming crab</name>
    <name type="synonym">Neptunus trituberculatus</name>
    <dbReference type="NCBI Taxonomy" id="210409"/>
    <lineage>
        <taxon>Eukaryota</taxon>
        <taxon>Metazoa</taxon>
        <taxon>Ecdysozoa</taxon>
        <taxon>Arthropoda</taxon>
        <taxon>Crustacea</taxon>
        <taxon>Multicrustacea</taxon>
        <taxon>Malacostraca</taxon>
        <taxon>Eumalacostraca</taxon>
        <taxon>Eucarida</taxon>
        <taxon>Decapoda</taxon>
        <taxon>Pleocyemata</taxon>
        <taxon>Brachyura</taxon>
        <taxon>Eubrachyura</taxon>
        <taxon>Portunoidea</taxon>
        <taxon>Portunidae</taxon>
        <taxon>Portuninae</taxon>
        <taxon>Portunus</taxon>
    </lineage>
</organism>
<sequence length="66" mass="7003">MSTWGRLGGWIYVASGGAPRYAAPQETPTVPPIPQLPVTPPQPPLSVYGNSRCPWEVQGPRGKGCS</sequence>
<name>A0A5B7H0V4_PORTR</name>
<gene>
    <name evidence="2" type="ORF">E2C01_057754</name>
</gene>
<proteinExistence type="predicted"/>
<evidence type="ECO:0000313" key="3">
    <source>
        <dbReference type="Proteomes" id="UP000324222"/>
    </source>
</evidence>